<protein>
    <recommendedName>
        <fullName evidence="4">DUF898 domain-containing protein</fullName>
    </recommendedName>
</protein>
<dbReference type="Pfam" id="PF05987">
    <property type="entry name" value="DUF898"/>
    <property type="match status" value="1"/>
</dbReference>
<feature type="transmembrane region" description="Helical" evidence="1">
    <location>
        <begin position="203"/>
        <end position="220"/>
    </location>
</feature>
<evidence type="ECO:0000256" key="1">
    <source>
        <dbReference type="SAM" id="Phobius"/>
    </source>
</evidence>
<feature type="transmembrane region" description="Helical" evidence="1">
    <location>
        <begin position="71"/>
        <end position="92"/>
    </location>
</feature>
<feature type="transmembrane region" description="Helical" evidence="1">
    <location>
        <begin position="226"/>
        <end position="243"/>
    </location>
</feature>
<keyword evidence="1" id="KW-0812">Transmembrane</keyword>
<feature type="transmembrane region" description="Helical" evidence="1">
    <location>
        <begin position="151"/>
        <end position="168"/>
    </location>
</feature>
<keyword evidence="1" id="KW-1133">Transmembrane helix</keyword>
<gene>
    <name evidence="2" type="ORF">VW23_018530</name>
</gene>
<sequence length="330" mass="37983">MFGDARISRVPVKFSGTRAELFWRLVRGYLLMFPTLGLYRFWVTTMKRQFYWHHTSIDGDALEYSGTPLQLLIGFLIALAVFLPLYIVFFYLSTQVGTVVVVGYGIVAALFWFLFGYASYRGRDFRLSRTLWRGIRFGQEGNAWAYATRQFLWSLLVVATLGLAYPFMSADLWRYRYSNTWYGDRQFSFTGSWRTIAGPFYRAYALFAILVGAAVGVGLVSQGAMALVPLLMLVLGFGGFFYYRARESNLMFSEVHLGAARLRVEIKARPRLPDLWRQVRSRKRGHRPLRRRGDGRNWLAFHPQGDGGPLAADQRFRLARRPGVLFLRPA</sequence>
<keyword evidence="1" id="KW-0472">Membrane</keyword>
<dbReference type="InterPro" id="IPR010295">
    <property type="entry name" value="DUF898"/>
</dbReference>
<dbReference type="Proteomes" id="UP000095463">
    <property type="component" value="Unassembled WGS sequence"/>
</dbReference>
<dbReference type="EMBL" id="LAJE02000175">
    <property type="protein sequence ID" value="OEO30963.1"/>
    <property type="molecule type" value="Genomic_DNA"/>
</dbReference>
<reference evidence="2 3" key="1">
    <citation type="journal article" date="2015" name="Genome Announc.">
        <title>Genome Assemblies of Three Soil-Associated Devosia species: D. insulae, D. limi, and D. soli.</title>
        <authorList>
            <person name="Hassan Y.I."/>
            <person name="Lepp D."/>
            <person name="Zhou T."/>
        </authorList>
    </citation>
    <scope>NUCLEOTIDE SEQUENCE [LARGE SCALE GENOMIC DNA]</scope>
    <source>
        <strain evidence="2 3">DS-56</strain>
    </source>
</reference>
<feature type="transmembrane region" description="Helical" evidence="1">
    <location>
        <begin position="21"/>
        <end position="42"/>
    </location>
</feature>
<keyword evidence="3" id="KW-1185">Reference proteome</keyword>
<evidence type="ECO:0000313" key="2">
    <source>
        <dbReference type="EMBL" id="OEO30963.1"/>
    </source>
</evidence>
<accession>A0A1E5XQV8</accession>
<name>A0A1E5XQV8_9HYPH</name>
<evidence type="ECO:0008006" key="4">
    <source>
        <dbReference type="Google" id="ProtNLM"/>
    </source>
</evidence>
<evidence type="ECO:0000313" key="3">
    <source>
        <dbReference type="Proteomes" id="UP000095463"/>
    </source>
</evidence>
<organism evidence="2 3">
    <name type="scientific">Devosia insulae DS-56</name>
    <dbReference type="NCBI Taxonomy" id="1116389"/>
    <lineage>
        <taxon>Bacteria</taxon>
        <taxon>Pseudomonadati</taxon>
        <taxon>Pseudomonadota</taxon>
        <taxon>Alphaproteobacteria</taxon>
        <taxon>Hyphomicrobiales</taxon>
        <taxon>Devosiaceae</taxon>
        <taxon>Devosia</taxon>
    </lineage>
</organism>
<feature type="transmembrane region" description="Helical" evidence="1">
    <location>
        <begin position="99"/>
        <end position="120"/>
    </location>
</feature>
<comment type="caution">
    <text evidence="2">The sequence shown here is derived from an EMBL/GenBank/DDBJ whole genome shotgun (WGS) entry which is preliminary data.</text>
</comment>
<dbReference type="AlphaFoldDB" id="A0A1E5XQV8"/>
<proteinExistence type="predicted"/>